<comment type="caution">
    <text evidence="11">The sequence shown here is derived from an EMBL/GenBank/DDBJ whole genome shotgun (WGS) entry which is preliminary data.</text>
</comment>
<dbReference type="PRINTS" id="PR01179">
    <property type="entry name" value="ODADCRBXLASE"/>
</dbReference>
<dbReference type="InterPro" id="IPR022643">
    <property type="entry name" value="De-COase2_C"/>
</dbReference>
<dbReference type="PANTHER" id="PTHR43727">
    <property type="entry name" value="DIAMINOPIMELATE DECARBOXYLASE"/>
    <property type="match status" value="1"/>
</dbReference>
<evidence type="ECO:0000256" key="1">
    <source>
        <dbReference type="ARBA" id="ARBA00001933"/>
    </source>
</evidence>
<dbReference type="GO" id="GO:0008836">
    <property type="term" value="F:diaminopimelate decarboxylase activity"/>
    <property type="evidence" value="ECO:0007669"/>
    <property type="project" value="UniProtKB-UniRule"/>
</dbReference>
<dbReference type="GO" id="GO:0009089">
    <property type="term" value="P:lysine biosynthetic process via diaminopimelate"/>
    <property type="evidence" value="ECO:0007669"/>
    <property type="project" value="UniProtKB-UniRule"/>
</dbReference>
<keyword evidence="5" id="KW-0028">Amino-acid biosynthesis</keyword>
<keyword evidence="2 5" id="KW-0210">Decarboxylase</keyword>
<dbReference type="InterPro" id="IPR000183">
    <property type="entry name" value="Orn/DAP/Arg_de-COase"/>
</dbReference>
<evidence type="ECO:0000256" key="7">
    <source>
        <dbReference type="PIRSR" id="PIRSR600183-50"/>
    </source>
</evidence>
<evidence type="ECO:0000256" key="2">
    <source>
        <dbReference type="ARBA" id="ARBA00022793"/>
    </source>
</evidence>
<evidence type="ECO:0000259" key="9">
    <source>
        <dbReference type="Pfam" id="PF00278"/>
    </source>
</evidence>
<feature type="domain" description="Orn/DAP/Arg decarboxylase 2 N-terminal" evidence="10">
    <location>
        <begin position="87"/>
        <end position="310"/>
    </location>
</feature>
<feature type="binding site" evidence="5">
    <location>
        <position position="306"/>
    </location>
    <ligand>
        <name>substrate</name>
    </ligand>
</feature>
<dbReference type="Pfam" id="PF00278">
    <property type="entry name" value="Orn_DAP_Arg_deC"/>
    <property type="match status" value="1"/>
</dbReference>
<feature type="binding site" evidence="5">
    <location>
        <begin position="303"/>
        <end position="306"/>
    </location>
    <ligand>
        <name>pyridoxal 5'-phosphate</name>
        <dbReference type="ChEBI" id="CHEBI:597326"/>
    </ligand>
</feature>
<dbReference type="PANTHER" id="PTHR43727:SF2">
    <property type="entry name" value="GROUP IV DECARBOXYLASE"/>
    <property type="match status" value="1"/>
</dbReference>
<comment type="subunit">
    <text evidence="5">Homodimer.</text>
</comment>
<feature type="binding site" evidence="5">
    <location>
        <position position="371"/>
    </location>
    <ligand>
        <name>substrate</name>
    </ligand>
</feature>
<dbReference type="InterPro" id="IPR009006">
    <property type="entry name" value="Ala_racemase/Decarboxylase_C"/>
</dbReference>
<keyword evidence="12" id="KW-1185">Reference proteome</keyword>
<name>A0A7C9HZX5_9DEIO</name>
<dbReference type="NCBIfam" id="TIGR01048">
    <property type="entry name" value="lysA"/>
    <property type="match status" value="1"/>
</dbReference>
<dbReference type="SUPFAM" id="SSF50621">
    <property type="entry name" value="Alanine racemase C-terminal domain-like"/>
    <property type="match status" value="1"/>
</dbReference>
<evidence type="ECO:0000256" key="3">
    <source>
        <dbReference type="ARBA" id="ARBA00022898"/>
    </source>
</evidence>
<dbReference type="InterPro" id="IPR029066">
    <property type="entry name" value="PLP-binding_barrel"/>
</dbReference>
<evidence type="ECO:0000256" key="8">
    <source>
        <dbReference type="RuleBase" id="RU003738"/>
    </source>
</evidence>
<dbReference type="SUPFAM" id="SSF51419">
    <property type="entry name" value="PLP-binding barrel"/>
    <property type="match status" value="1"/>
</dbReference>
<comment type="pathway">
    <text evidence="5 8">Amino-acid biosynthesis; L-lysine biosynthesis via DAP pathway; L-lysine from DL-2,6-diaminopimelate: step 1/1.</text>
</comment>
<evidence type="ECO:0000256" key="6">
    <source>
        <dbReference type="NCBIfam" id="TIGR01048"/>
    </source>
</evidence>
<feature type="binding site" evidence="5">
    <location>
        <position position="399"/>
    </location>
    <ligand>
        <name>substrate</name>
    </ligand>
</feature>
<dbReference type="InterPro" id="IPR002986">
    <property type="entry name" value="DAP_deCOOHase_LysA"/>
</dbReference>
<keyword evidence="5 8" id="KW-0457">Lysine biosynthesis</keyword>
<comment type="function">
    <text evidence="5">Specifically catalyzes the decarboxylation of meso-diaminopimelate (meso-DAP) to L-lysine.</text>
</comment>
<dbReference type="HAMAP" id="MF_02120">
    <property type="entry name" value="LysA"/>
    <property type="match status" value="1"/>
</dbReference>
<evidence type="ECO:0000256" key="4">
    <source>
        <dbReference type="ARBA" id="ARBA00023239"/>
    </source>
</evidence>
<accession>A0A7C9HZX5</accession>
<evidence type="ECO:0000313" key="11">
    <source>
        <dbReference type="EMBL" id="MVN88110.1"/>
    </source>
</evidence>
<dbReference type="GO" id="GO:0030170">
    <property type="term" value="F:pyridoxal phosphate binding"/>
    <property type="evidence" value="ECO:0007669"/>
    <property type="project" value="UniProtKB-UniRule"/>
</dbReference>
<organism evidence="11 12">
    <name type="scientific">Deinococcus arboris</name>
    <dbReference type="NCBI Taxonomy" id="2682977"/>
    <lineage>
        <taxon>Bacteria</taxon>
        <taxon>Thermotogati</taxon>
        <taxon>Deinococcota</taxon>
        <taxon>Deinococci</taxon>
        <taxon>Deinococcales</taxon>
        <taxon>Deinococcaceae</taxon>
        <taxon>Deinococcus</taxon>
    </lineage>
</organism>
<dbReference type="Gene3D" id="2.40.37.10">
    <property type="entry name" value="Lyase, Ornithine Decarboxylase, Chain A, domain 1"/>
    <property type="match status" value="1"/>
</dbReference>
<gene>
    <name evidence="5 11" type="primary">lysA</name>
    <name evidence="11" type="ORF">GO986_15260</name>
</gene>
<feature type="modified residue" description="N6-(pyridoxal phosphate)lysine" evidence="5 7">
    <location>
        <position position="109"/>
    </location>
</feature>
<protein>
    <recommendedName>
        <fullName evidence="5 6">Diaminopimelate decarboxylase</fullName>
        <shortName evidence="5">DAP decarboxylase</shortName>
        <shortName evidence="5">DAPDC</shortName>
        <ecNumber evidence="5 6">4.1.1.20</ecNumber>
    </recommendedName>
</protein>
<dbReference type="EC" id="4.1.1.20" evidence="5 6"/>
<comment type="similarity">
    <text evidence="5">Belongs to the Orn/Lys/Arg decarboxylase class-II family. LysA subfamily.</text>
</comment>
<feature type="binding site" evidence="5">
    <location>
        <position position="341"/>
    </location>
    <ligand>
        <name>substrate</name>
    </ligand>
</feature>
<comment type="catalytic activity">
    <reaction evidence="5 8">
        <text>meso-2,6-diaminopimelate + H(+) = L-lysine + CO2</text>
        <dbReference type="Rhea" id="RHEA:15101"/>
        <dbReference type="ChEBI" id="CHEBI:15378"/>
        <dbReference type="ChEBI" id="CHEBI:16526"/>
        <dbReference type="ChEBI" id="CHEBI:32551"/>
        <dbReference type="ChEBI" id="CHEBI:57791"/>
        <dbReference type="EC" id="4.1.1.20"/>
    </reaction>
</comment>
<dbReference type="PROSITE" id="PS00878">
    <property type="entry name" value="ODR_DC_2_1"/>
    <property type="match status" value="1"/>
</dbReference>
<dbReference type="Proteomes" id="UP000483286">
    <property type="component" value="Unassembled WGS sequence"/>
</dbReference>
<dbReference type="AlphaFoldDB" id="A0A7C9HZX5"/>
<dbReference type="InterPro" id="IPR022653">
    <property type="entry name" value="De-COase2_pyr-phos_BS"/>
</dbReference>
<keyword evidence="4 5" id="KW-0456">Lyase</keyword>
<keyword evidence="3 5" id="KW-0663">Pyridoxal phosphate</keyword>
<evidence type="ECO:0000313" key="12">
    <source>
        <dbReference type="Proteomes" id="UP000483286"/>
    </source>
</evidence>
<evidence type="ECO:0000256" key="5">
    <source>
        <dbReference type="HAMAP-Rule" id="MF_02120"/>
    </source>
</evidence>
<feature type="binding site" evidence="5">
    <location>
        <position position="345"/>
    </location>
    <ligand>
        <name>substrate</name>
    </ligand>
</feature>
<sequence length="443" mass="46618">MASTLLTGRESANDSTPRLAPAVLLLAALRTSPGVLRRFGSPLGFHGWCNRLHRCPYYTRRVTIPDSALHAAAQTYGTPLYVYDAAELDAALARVRAAFGSAQVYYAMKANPNLSLLRRLHASGVGFECVSAGELARAAHAGAGGEQVLVNGPAKTALEYAEGGRLGATFILDREEEVGLLPPASRALVRVNPALKVSTHDHLATGAASSKFGVTLDQAPRVLQALRDAGHEALGLHVHIGSAIRDAGDFTAAFARLSALRPHTGQLAVLDAGGGWSLDADLHGIARAAHEAAAAFGAQLWVEPGRYLVAGAGTLLTRVVGTKVTGRPFALVDAGMTELLRPMLYGAQHPVRPLWSRPGTGPWDLAGPACESGDLLARGVPLPAPQPGDLLAIDEAGAYGAAMSSTYLTRPRPAEVLYEAGAWTVIRGRETPQDIWRLEESLA</sequence>
<evidence type="ECO:0000259" key="10">
    <source>
        <dbReference type="Pfam" id="PF02784"/>
    </source>
</evidence>
<dbReference type="UniPathway" id="UPA00034">
    <property type="reaction ID" value="UER00027"/>
</dbReference>
<feature type="domain" description="Orn/DAP/Arg decarboxylase 2 C-terminal" evidence="9">
    <location>
        <begin position="81"/>
        <end position="397"/>
    </location>
</feature>
<feature type="active site" description="Proton donor" evidence="7">
    <location>
        <position position="370"/>
    </location>
</feature>
<comment type="cofactor">
    <cofactor evidence="1 5 7 8">
        <name>pyridoxal 5'-phosphate</name>
        <dbReference type="ChEBI" id="CHEBI:597326"/>
    </cofactor>
</comment>
<dbReference type="Gene3D" id="3.20.20.10">
    <property type="entry name" value="Alanine racemase"/>
    <property type="match status" value="1"/>
</dbReference>
<dbReference type="PRINTS" id="PR01181">
    <property type="entry name" value="DAPDCRBXLASE"/>
</dbReference>
<feature type="binding site" evidence="5">
    <location>
        <position position="399"/>
    </location>
    <ligand>
        <name>pyridoxal 5'-phosphate</name>
        <dbReference type="ChEBI" id="CHEBI:597326"/>
    </ligand>
</feature>
<proteinExistence type="inferred from homology"/>
<dbReference type="InterPro" id="IPR022644">
    <property type="entry name" value="De-COase2_N"/>
</dbReference>
<feature type="binding site" evidence="5">
    <location>
        <position position="275"/>
    </location>
    <ligand>
        <name>pyridoxal 5'-phosphate</name>
        <dbReference type="ChEBI" id="CHEBI:597326"/>
    </ligand>
</feature>
<dbReference type="EMBL" id="WQLB01000023">
    <property type="protein sequence ID" value="MVN88110.1"/>
    <property type="molecule type" value="Genomic_DNA"/>
</dbReference>
<reference evidence="11 12" key="1">
    <citation type="submission" date="2019-12" db="EMBL/GenBank/DDBJ databases">
        <title>Deinococcus sp. HMF7620 Genome sequencing and assembly.</title>
        <authorList>
            <person name="Kang H."/>
            <person name="Kim H."/>
            <person name="Joh K."/>
        </authorList>
    </citation>
    <scope>NUCLEOTIDE SEQUENCE [LARGE SCALE GENOMIC DNA]</scope>
    <source>
        <strain evidence="11 12">HMF7620</strain>
    </source>
</reference>
<dbReference type="Pfam" id="PF02784">
    <property type="entry name" value="Orn_Arg_deC_N"/>
    <property type="match status" value="1"/>
</dbReference>